<dbReference type="AlphaFoldDB" id="A0A915PU07"/>
<evidence type="ECO:0000259" key="9">
    <source>
        <dbReference type="PROSITE" id="PS51845"/>
    </source>
</evidence>
<sequence>MEASKPRLSSITFSTVTSATGLPTIAAEPSRPRSSSYWKQPDREGFKGNGSPENKYCLQSQPSAVVTVDTDALNDKERLKEGIVLSRTSKGNRNTKDDGGDADVRACTSLERTESSVIRTSDGTDYSCKELNSDDELARIAEWGFPIFHFAERHPATTLSRIAYSVFREHGLFRIFKVSPNKFFNFFHSLECGYWDIPYHNRIHAADVLHGCYYLTCHPVCAFLGTPDSPGSSLPLSDNSPLPLSSSMSTLELMALFTAAAMHDYDHPGRTNAFLVAAEDKKAILYNDRSVLENHHAAESWRLLSKPENSFIETLDTAETKRFRYLVLEYILATDLKLHFDIIMQFNEKAPDMDLGNESDRVLVSQMLIKFADINSPAKPYPLHRQWTDRICEEFYGQGDEEKRRGMAVSPYMDRDDPAVAKLQDSFISHIVSPLAVALNEAGLLPILPGLEEPELIINLKHNHQKWLHELEGQMSSPNAMESGSAVPTTSVSNQPSVLLKTSNHVIVEEAGNEEQSSESNSKDCENENGY</sequence>
<comment type="cofactor">
    <cofactor evidence="7">
        <name>a divalent metal cation</name>
        <dbReference type="ChEBI" id="CHEBI:60240"/>
    </cofactor>
    <text evidence="7">Binds 2 divalent metal cations per subunit. Site 1 may preferentially bind zinc ions, while site 2 has a preference for magnesium and/or manganese ions.</text>
</comment>
<evidence type="ECO:0000256" key="5">
    <source>
        <dbReference type="PIRSR" id="PIRSR623088-2"/>
    </source>
</evidence>
<comment type="similarity">
    <text evidence="1 7">Belongs to the cyclic nucleotide phosphodiesterase family.</text>
</comment>
<dbReference type="EC" id="3.1.4.-" evidence="7"/>
<feature type="binding site" evidence="6">
    <location>
        <position position="264"/>
    </location>
    <ligand>
        <name>Zn(2+)</name>
        <dbReference type="ChEBI" id="CHEBI:29105"/>
        <label>2</label>
    </ligand>
</feature>
<evidence type="ECO:0000256" key="4">
    <source>
        <dbReference type="PIRSR" id="PIRSR623088-1"/>
    </source>
</evidence>
<feature type="domain" description="PDEase" evidence="9">
    <location>
        <begin position="120"/>
        <end position="474"/>
    </location>
</feature>
<dbReference type="PROSITE" id="PS00126">
    <property type="entry name" value="PDEASE_I_1"/>
    <property type="match status" value="1"/>
</dbReference>
<dbReference type="Pfam" id="PF00233">
    <property type="entry name" value="PDEase_I"/>
    <property type="match status" value="1"/>
</dbReference>
<feature type="compositionally biased region" description="Basic and acidic residues" evidence="8">
    <location>
        <begin position="521"/>
        <end position="531"/>
    </location>
</feature>
<evidence type="ECO:0000256" key="8">
    <source>
        <dbReference type="SAM" id="MobiDB-lite"/>
    </source>
</evidence>
<evidence type="ECO:0000256" key="1">
    <source>
        <dbReference type="ARBA" id="ARBA00007648"/>
    </source>
</evidence>
<evidence type="ECO:0000256" key="7">
    <source>
        <dbReference type="RuleBase" id="RU363067"/>
    </source>
</evidence>
<feature type="region of interest" description="Disordered" evidence="8">
    <location>
        <begin position="1"/>
        <end position="55"/>
    </location>
</feature>
<dbReference type="InterPro" id="IPR036971">
    <property type="entry name" value="PDEase_catalytic_dom_sf"/>
</dbReference>
<feature type="binding site" evidence="6">
    <location>
        <position position="263"/>
    </location>
    <ligand>
        <name>Zn(2+)</name>
        <dbReference type="ChEBI" id="CHEBI:29105"/>
        <label>1</label>
    </ligand>
</feature>
<dbReference type="SUPFAM" id="SSF109604">
    <property type="entry name" value="HD-domain/PDEase-like"/>
    <property type="match status" value="1"/>
</dbReference>
<feature type="binding site" evidence="6">
    <location>
        <position position="373"/>
    </location>
    <ligand>
        <name>Zn(2+)</name>
        <dbReference type="ChEBI" id="CHEBI:29105"/>
        <label>1</label>
    </ligand>
</feature>
<dbReference type="CDD" id="cd00077">
    <property type="entry name" value="HDc"/>
    <property type="match status" value="1"/>
</dbReference>
<keyword evidence="2 6" id="KW-0479">Metal-binding</keyword>
<dbReference type="GO" id="GO:0007165">
    <property type="term" value="P:signal transduction"/>
    <property type="evidence" value="ECO:0007669"/>
    <property type="project" value="InterPro"/>
</dbReference>
<dbReference type="InterPro" id="IPR002073">
    <property type="entry name" value="PDEase_catalytic_dom"/>
</dbReference>
<evidence type="ECO:0000313" key="10">
    <source>
        <dbReference type="Proteomes" id="UP000887581"/>
    </source>
</evidence>
<feature type="region of interest" description="Disordered" evidence="8">
    <location>
        <begin position="476"/>
        <end position="496"/>
    </location>
</feature>
<keyword evidence="10" id="KW-1185">Reference proteome</keyword>
<feature type="binding site" evidence="5">
    <location>
        <begin position="200"/>
        <end position="204"/>
    </location>
    <ligand>
        <name>AMP</name>
        <dbReference type="ChEBI" id="CHEBI:456215"/>
    </ligand>
</feature>
<dbReference type="InterPro" id="IPR003607">
    <property type="entry name" value="HD/PDEase_dom"/>
</dbReference>
<dbReference type="InterPro" id="IPR023088">
    <property type="entry name" value="PDEase"/>
</dbReference>
<dbReference type="GO" id="GO:0046872">
    <property type="term" value="F:metal ion binding"/>
    <property type="evidence" value="ECO:0007669"/>
    <property type="project" value="UniProtKB-KW"/>
</dbReference>
<evidence type="ECO:0000256" key="3">
    <source>
        <dbReference type="ARBA" id="ARBA00022801"/>
    </source>
</evidence>
<reference evidence="11" key="1">
    <citation type="submission" date="2022-11" db="UniProtKB">
        <authorList>
            <consortium name="WormBaseParasite"/>
        </authorList>
    </citation>
    <scope>IDENTIFICATION</scope>
</reference>
<feature type="compositionally biased region" description="Polar residues" evidence="8">
    <location>
        <begin position="7"/>
        <end position="21"/>
    </location>
</feature>
<dbReference type="PRINTS" id="PR00387">
    <property type="entry name" value="PDIESTERASE1"/>
</dbReference>
<feature type="binding site" evidence="5">
    <location>
        <position position="264"/>
    </location>
    <ligand>
        <name>AMP</name>
        <dbReference type="ChEBI" id="CHEBI:456215"/>
    </ligand>
</feature>
<feature type="active site" description="Proton donor" evidence="4">
    <location>
        <position position="200"/>
    </location>
</feature>
<dbReference type="InterPro" id="IPR023174">
    <property type="entry name" value="PDEase_CS"/>
</dbReference>
<dbReference type="GO" id="GO:0004114">
    <property type="term" value="F:3',5'-cyclic-nucleotide phosphodiesterase activity"/>
    <property type="evidence" value="ECO:0007669"/>
    <property type="project" value="InterPro"/>
</dbReference>
<evidence type="ECO:0000256" key="2">
    <source>
        <dbReference type="ARBA" id="ARBA00022723"/>
    </source>
</evidence>
<keyword evidence="3 7" id="KW-0378">Hydrolase</keyword>
<feature type="binding site" evidence="6">
    <location>
        <position position="264"/>
    </location>
    <ligand>
        <name>Zn(2+)</name>
        <dbReference type="ChEBI" id="CHEBI:29105"/>
        <label>1</label>
    </ligand>
</feature>
<dbReference type="WBParaSite" id="sdigi.contig436.g8308.t1">
    <property type="protein sequence ID" value="sdigi.contig436.g8308.t1"/>
    <property type="gene ID" value="sdigi.contig436.g8308"/>
</dbReference>
<protein>
    <recommendedName>
        <fullName evidence="7">Phosphodiesterase</fullName>
        <ecNumber evidence="7">3.1.4.-</ecNumber>
    </recommendedName>
</protein>
<evidence type="ECO:0000313" key="11">
    <source>
        <dbReference type="WBParaSite" id="sdigi.contig436.g8308.t1"/>
    </source>
</evidence>
<dbReference type="Gene3D" id="1.10.1300.10">
    <property type="entry name" value="3'5'-cyclic nucleotide phosphodiesterase, catalytic domain"/>
    <property type="match status" value="1"/>
</dbReference>
<feature type="region of interest" description="Disordered" evidence="8">
    <location>
        <begin position="509"/>
        <end position="531"/>
    </location>
</feature>
<dbReference type="FunFam" id="1.10.1300.10:FF:000018">
    <property type="entry name" value="Phosphodiesterase"/>
    <property type="match status" value="1"/>
</dbReference>
<feature type="binding site" evidence="5">
    <location>
        <position position="373"/>
    </location>
    <ligand>
        <name>AMP</name>
        <dbReference type="ChEBI" id="CHEBI:456215"/>
    </ligand>
</feature>
<feature type="binding site" evidence="6">
    <location>
        <position position="204"/>
    </location>
    <ligand>
        <name>Zn(2+)</name>
        <dbReference type="ChEBI" id="CHEBI:29105"/>
        <label>1</label>
    </ligand>
</feature>
<dbReference type="PROSITE" id="PS51845">
    <property type="entry name" value="PDEASE_I_2"/>
    <property type="match status" value="1"/>
</dbReference>
<dbReference type="SMART" id="SM00471">
    <property type="entry name" value="HDc"/>
    <property type="match status" value="1"/>
</dbReference>
<dbReference type="Proteomes" id="UP000887581">
    <property type="component" value="Unplaced"/>
</dbReference>
<feature type="binding site" evidence="5">
    <location>
        <position position="424"/>
    </location>
    <ligand>
        <name>AMP</name>
        <dbReference type="ChEBI" id="CHEBI:456215"/>
    </ligand>
</feature>
<organism evidence="10 11">
    <name type="scientific">Setaria digitata</name>
    <dbReference type="NCBI Taxonomy" id="48799"/>
    <lineage>
        <taxon>Eukaryota</taxon>
        <taxon>Metazoa</taxon>
        <taxon>Ecdysozoa</taxon>
        <taxon>Nematoda</taxon>
        <taxon>Chromadorea</taxon>
        <taxon>Rhabditida</taxon>
        <taxon>Spirurina</taxon>
        <taxon>Spiruromorpha</taxon>
        <taxon>Filarioidea</taxon>
        <taxon>Setariidae</taxon>
        <taxon>Setaria</taxon>
    </lineage>
</organism>
<name>A0A915PU07_9BILA</name>
<evidence type="ECO:0000256" key="6">
    <source>
        <dbReference type="PIRSR" id="PIRSR623088-3"/>
    </source>
</evidence>
<accession>A0A915PU07</accession>
<proteinExistence type="inferred from homology"/>
<dbReference type="PANTHER" id="PTHR11347">
    <property type="entry name" value="CYCLIC NUCLEOTIDE PHOSPHODIESTERASE"/>
    <property type="match status" value="1"/>
</dbReference>